<gene>
    <name evidence="1" type="ORF">HU200_065247</name>
</gene>
<dbReference type="AlphaFoldDB" id="A0A835DTT5"/>
<name>A0A835DTT5_9POAL</name>
<organism evidence="1 2">
    <name type="scientific">Digitaria exilis</name>
    <dbReference type="NCBI Taxonomy" id="1010633"/>
    <lineage>
        <taxon>Eukaryota</taxon>
        <taxon>Viridiplantae</taxon>
        <taxon>Streptophyta</taxon>
        <taxon>Embryophyta</taxon>
        <taxon>Tracheophyta</taxon>
        <taxon>Spermatophyta</taxon>
        <taxon>Magnoliopsida</taxon>
        <taxon>Liliopsida</taxon>
        <taxon>Poales</taxon>
        <taxon>Poaceae</taxon>
        <taxon>PACMAD clade</taxon>
        <taxon>Panicoideae</taxon>
        <taxon>Panicodae</taxon>
        <taxon>Paniceae</taxon>
        <taxon>Anthephorinae</taxon>
        <taxon>Digitaria</taxon>
    </lineage>
</organism>
<sequence length="27" mass="3174">MMFWIWLGKSSIFGVWPELGGFPTSWL</sequence>
<accession>A0A835DTT5</accession>
<evidence type="ECO:0000313" key="2">
    <source>
        <dbReference type="Proteomes" id="UP000636709"/>
    </source>
</evidence>
<reference evidence="1" key="1">
    <citation type="submission" date="2020-07" db="EMBL/GenBank/DDBJ databases">
        <title>Genome sequence and genetic diversity analysis of an under-domesticated orphan crop, white fonio (Digitaria exilis).</title>
        <authorList>
            <person name="Bennetzen J.L."/>
            <person name="Chen S."/>
            <person name="Ma X."/>
            <person name="Wang X."/>
            <person name="Yssel A.E.J."/>
            <person name="Chaluvadi S.R."/>
            <person name="Johnson M."/>
            <person name="Gangashetty P."/>
            <person name="Hamidou F."/>
            <person name="Sanogo M.D."/>
            <person name="Zwaenepoel A."/>
            <person name="Wallace J."/>
            <person name="Van De Peer Y."/>
            <person name="Van Deynze A."/>
        </authorList>
    </citation>
    <scope>NUCLEOTIDE SEQUENCE</scope>
    <source>
        <tissue evidence="1">Leaves</tissue>
    </source>
</reference>
<keyword evidence="2" id="KW-1185">Reference proteome</keyword>
<protein>
    <submittedName>
        <fullName evidence="1">Uncharacterized protein</fullName>
    </submittedName>
</protein>
<evidence type="ECO:0000313" key="1">
    <source>
        <dbReference type="EMBL" id="KAF8647615.1"/>
    </source>
</evidence>
<comment type="caution">
    <text evidence="1">The sequence shown here is derived from an EMBL/GenBank/DDBJ whole genome shotgun (WGS) entry which is preliminary data.</text>
</comment>
<dbReference type="EMBL" id="JACEFO010002840">
    <property type="protein sequence ID" value="KAF8647615.1"/>
    <property type="molecule type" value="Genomic_DNA"/>
</dbReference>
<proteinExistence type="predicted"/>
<dbReference type="Proteomes" id="UP000636709">
    <property type="component" value="Unassembled WGS sequence"/>
</dbReference>